<keyword evidence="5" id="KW-0547">Nucleotide-binding</keyword>
<dbReference type="GO" id="GO:0005524">
    <property type="term" value="F:ATP binding"/>
    <property type="evidence" value="ECO:0007669"/>
    <property type="project" value="UniProtKB-KW"/>
</dbReference>
<accession>A0A401PXV2</accession>
<dbReference type="FunFam" id="3.30.420.40:FF:000111">
    <property type="entry name" value="Sedoheptulokinase"/>
    <property type="match status" value="1"/>
</dbReference>
<evidence type="ECO:0000256" key="6">
    <source>
        <dbReference type="ARBA" id="ARBA00022777"/>
    </source>
</evidence>
<evidence type="ECO:0000256" key="2">
    <source>
        <dbReference type="ARBA" id="ARBA00009156"/>
    </source>
</evidence>
<evidence type="ECO:0000256" key="10">
    <source>
        <dbReference type="ARBA" id="ARBA00066341"/>
    </source>
</evidence>
<name>A0A401PXV2_SCYTO</name>
<dbReference type="FunFam" id="3.30.420.40:FF:000132">
    <property type="entry name" value="Sedoheptulokinase"/>
    <property type="match status" value="1"/>
</dbReference>
<evidence type="ECO:0000256" key="7">
    <source>
        <dbReference type="ARBA" id="ARBA00022840"/>
    </source>
</evidence>
<dbReference type="GO" id="GO:0005829">
    <property type="term" value="C:cytosol"/>
    <property type="evidence" value="ECO:0007669"/>
    <property type="project" value="TreeGrafter"/>
</dbReference>
<dbReference type="STRING" id="75743.A0A401PXV2"/>
<evidence type="ECO:0000313" key="15">
    <source>
        <dbReference type="Proteomes" id="UP000288216"/>
    </source>
</evidence>
<dbReference type="Proteomes" id="UP000288216">
    <property type="component" value="Unassembled WGS sequence"/>
</dbReference>
<keyword evidence="3" id="KW-0963">Cytoplasm</keyword>
<dbReference type="SUPFAM" id="SSF53067">
    <property type="entry name" value="Actin-like ATPase domain"/>
    <property type="match status" value="2"/>
</dbReference>
<gene>
    <name evidence="14" type="ORF">scyTo_0019344</name>
</gene>
<evidence type="ECO:0000256" key="12">
    <source>
        <dbReference type="ARBA" id="ARBA00076706"/>
    </source>
</evidence>
<reference evidence="14 15" key="1">
    <citation type="journal article" date="2018" name="Nat. Ecol. Evol.">
        <title>Shark genomes provide insights into elasmobranch evolution and the origin of vertebrates.</title>
        <authorList>
            <person name="Hara Y"/>
            <person name="Yamaguchi K"/>
            <person name="Onimaru K"/>
            <person name="Kadota M"/>
            <person name="Koyanagi M"/>
            <person name="Keeley SD"/>
            <person name="Tatsumi K"/>
            <person name="Tanaka K"/>
            <person name="Motone F"/>
            <person name="Kageyama Y"/>
            <person name="Nozu R"/>
            <person name="Adachi N"/>
            <person name="Nishimura O"/>
            <person name="Nakagawa R"/>
            <person name="Tanegashima C"/>
            <person name="Kiyatake I"/>
            <person name="Matsumoto R"/>
            <person name="Murakumo K"/>
            <person name="Nishida K"/>
            <person name="Terakita A"/>
            <person name="Kuratani S"/>
            <person name="Sato K"/>
            <person name="Hyodo S Kuraku.S."/>
        </authorList>
    </citation>
    <scope>NUCLEOTIDE SEQUENCE [LARGE SCALE GENOMIC DNA]</scope>
</reference>
<evidence type="ECO:0000259" key="13">
    <source>
        <dbReference type="Pfam" id="PF00370"/>
    </source>
</evidence>
<dbReference type="CDD" id="cd07777">
    <property type="entry name" value="ASKHA_NBD_FGGY_SHK"/>
    <property type="match status" value="1"/>
</dbReference>
<comment type="catalytic activity">
    <reaction evidence="8">
        <text>sedoheptulose + ATP = D-sedoheptulose 7-phosphate + ADP + H(+)</text>
        <dbReference type="Rhea" id="RHEA:23844"/>
        <dbReference type="ChEBI" id="CHEBI:15378"/>
        <dbReference type="ChEBI" id="CHEBI:16802"/>
        <dbReference type="ChEBI" id="CHEBI:30616"/>
        <dbReference type="ChEBI" id="CHEBI:57483"/>
        <dbReference type="ChEBI" id="CHEBI:456216"/>
        <dbReference type="EC" id="2.7.1.14"/>
    </reaction>
</comment>
<comment type="function">
    <text evidence="9">Acts as a modulator of macrophage activation through control of glucose metabolism.</text>
</comment>
<evidence type="ECO:0000256" key="5">
    <source>
        <dbReference type="ARBA" id="ARBA00022741"/>
    </source>
</evidence>
<dbReference type="InterPro" id="IPR018484">
    <property type="entry name" value="FGGY_N"/>
</dbReference>
<dbReference type="OMA" id="CAMNGGN"/>
<feature type="non-terminal residue" evidence="14">
    <location>
        <position position="1"/>
    </location>
</feature>
<evidence type="ECO:0000256" key="9">
    <source>
        <dbReference type="ARBA" id="ARBA00057196"/>
    </source>
</evidence>
<comment type="subcellular location">
    <subcellularLocation>
        <location evidence="1">Cytoplasm</location>
    </subcellularLocation>
</comment>
<dbReference type="AlphaFoldDB" id="A0A401PXV2"/>
<keyword evidence="6" id="KW-0418">Kinase</keyword>
<keyword evidence="4" id="KW-0808">Transferase</keyword>
<comment type="similarity">
    <text evidence="2">Belongs to the FGGY kinase family.</text>
</comment>
<dbReference type="EC" id="2.7.1.14" evidence="10"/>
<evidence type="ECO:0000256" key="3">
    <source>
        <dbReference type="ARBA" id="ARBA00022490"/>
    </source>
</evidence>
<dbReference type="Gene3D" id="3.30.420.40">
    <property type="match status" value="2"/>
</dbReference>
<dbReference type="GO" id="GO:0071222">
    <property type="term" value="P:cellular response to lipopolysaccharide"/>
    <property type="evidence" value="ECO:0007669"/>
    <property type="project" value="UniProtKB-ARBA"/>
</dbReference>
<dbReference type="EMBL" id="BFAA01014304">
    <property type="protein sequence ID" value="GCB77961.1"/>
    <property type="molecule type" value="Genomic_DNA"/>
</dbReference>
<sequence length="470" mass="51291">LKMSLQAPFPQYVLGLDLGTSSVKVVLLDTESRAVVDSQIQETKAEVSCMEGDKRQEQDVAQILSALHQCVAALPRERLCKVRRIGVSGQMHGLMLWKSQEGCMWQNSEAGFTFQPWRTSHLVTWQDGRCSREFLDSLAQPDSHISLATGFGCATIFWYMRNRPQCLEFFNTAGTIHDYVVAVLCGLKKPLMSAQNAASWGYFNTRCGTWNLKILRDSGFPTCLLPTIAKSGAIAGKTVREWYGVPEGTEVGVALGDFQCSVYSCMTEKTDAVLNISTSAQLSFALTSAFLPPAQPNPIASVAYFPYFDGKYLAVAAALNGGNVLASFVGMLKQWTQELGQEIPQSTIYSQSIHAALNVARTDLVVKATVFGERHSPDQLASVTNISPSNLSLGHVTRALCRGIAENLNSMLPCQLLIESGVQRIIGSGSALTRNQVLQQEVEKVFTLPIVYGKTVDSAVGVAMVMLDRK</sequence>
<protein>
    <recommendedName>
        <fullName evidence="11">Sedoheptulokinase</fullName>
        <ecNumber evidence="10">2.7.1.14</ecNumber>
    </recommendedName>
    <alternativeName>
        <fullName evidence="12">Carbohydrate kinase-like protein</fullName>
    </alternativeName>
</protein>
<dbReference type="GO" id="GO:0050277">
    <property type="term" value="F:sedoheptulokinase activity"/>
    <property type="evidence" value="ECO:0007669"/>
    <property type="project" value="UniProtKB-EC"/>
</dbReference>
<dbReference type="GO" id="GO:0006071">
    <property type="term" value="P:glycerol metabolic process"/>
    <property type="evidence" value="ECO:0007669"/>
    <property type="project" value="TreeGrafter"/>
</dbReference>
<dbReference type="PANTHER" id="PTHR10196">
    <property type="entry name" value="SUGAR KINASE"/>
    <property type="match status" value="1"/>
</dbReference>
<organism evidence="14 15">
    <name type="scientific">Scyliorhinus torazame</name>
    <name type="common">Cloudy catshark</name>
    <name type="synonym">Catulus torazame</name>
    <dbReference type="NCBI Taxonomy" id="75743"/>
    <lineage>
        <taxon>Eukaryota</taxon>
        <taxon>Metazoa</taxon>
        <taxon>Chordata</taxon>
        <taxon>Craniata</taxon>
        <taxon>Vertebrata</taxon>
        <taxon>Chondrichthyes</taxon>
        <taxon>Elasmobranchii</taxon>
        <taxon>Galeomorphii</taxon>
        <taxon>Galeoidea</taxon>
        <taxon>Carcharhiniformes</taxon>
        <taxon>Scyliorhinidae</taxon>
        <taxon>Scyliorhinus</taxon>
    </lineage>
</organism>
<dbReference type="OrthoDB" id="10264182at2759"/>
<evidence type="ECO:0000256" key="8">
    <source>
        <dbReference type="ARBA" id="ARBA00052736"/>
    </source>
</evidence>
<keyword evidence="7" id="KW-0067">ATP-binding</keyword>
<proteinExistence type="inferred from homology"/>
<evidence type="ECO:0000256" key="4">
    <source>
        <dbReference type="ARBA" id="ARBA00022679"/>
    </source>
</evidence>
<feature type="domain" description="Carbohydrate kinase FGGY N-terminal" evidence="13">
    <location>
        <begin position="12"/>
        <end position="261"/>
    </location>
</feature>
<comment type="caution">
    <text evidence="14">The sequence shown here is derived from an EMBL/GenBank/DDBJ whole genome shotgun (WGS) entry which is preliminary data.</text>
</comment>
<evidence type="ECO:0000256" key="11">
    <source>
        <dbReference type="ARBA" id="ARBA00069425"/>
    </source>
</evidence>
<dbReference type="Pfam" id="PF00370">
    <property type="entry name" value="FGGY_N"/>
    <property type="match status" value="1"/>
</dbReference>
<dbReference type="InterPro" id="IPR043129">
    <property type="entry name" value="ATPase_NBD"/>
</dbReference>
<evidence type="ECO:0000256" key="1">
    <source>
        <dbReference type="ARBA" id="ARBA00004496"/>
    </source>
</evidence>
<evidence type="ECO:0000313" key="14">
    <source>
        <dbReference type="EMBL" id="GCB77961.1"/>
    </source>
</evidence>
<dbReference type="GO" id="GO:0006098">
    <property type="term" value="P:pentose-phosphate shunt"/>
    <property type="evidence" value="ECO:0007669"/>
    <property type="project" value="UniProtKB-ARBA"/>
</dbReference>
<dbReference type="PANTHER" id="PTHR10196:SF67">
    <property type="entry name" value="SEDOHEPTULOKINASE"/>
    <property type="match status" value="1"/>
</dbReference>
<keyword evidence="15" id="KW-1185">Reference proteome</keyword>